<dbReference type="InterPro" id="IPR017452">
    <property type="entry name" value="GPCR_Rhodpsn_7TM"/>
</dbReference>
<evidence type="ECO:0000313" key="7">
    <source>
        <dbReference type="EMBL" id="CCD70831.1"/>
    </source>
</evidence>
<evidence type="ECO:0000259" key="6">
    <source>
        <dbReference type="PROSITE" id="PS50262"/>
    </source>
</evidence>
<evidence type="ECO:0000256" key="4">
    <source>
        <dbReference type="ARBA" id="ARBA00023136"/>
    </source>
</evidence>
<feature type="transmembrane region" description="Helical" evidence="5">
    <location>
        <begin position="220"/>
        <end position="245"/>
    </location>
</feature>
<dbReference type="STRING" id="6239.T05B4.6.1"/>
<dbReference type="UCSC" id="T05B4.6">
    <property type="organism name" value="c. elegans"/>
</dbReference>
<evidence type="ECO:0000256" key="2">
    <source>
        <dbReference type="ARBA" id="ARBA00022692"/>
    </source>
</evidence>
<name>O16416_CAEEL</name>
<comment type="subcellular location">
    <subcellularLocation>
        <location evidence="1">Membrane</location>
    </subcellularLocation>
</comment>
<feature type="transmembrane region" description="Helical" evidence="5">
    <location>
        <begin position="163"/>
        <end position="180"/>
    </location>
</feature>
<dbReference type="InterPro" id="IPR019427">
    <property type="entry name" value="7TM_GPCR_serpentine_rcpt_Srw"/>
</dbReference>
<evidence type="ECO:0000313" key="9">
    <source>
        <dbReference type="WormBase" id="T05B4.6"/>
    </source>
</evidence>
<dbReference type="CDD" id="cd14978">
    <property type="entry name" value="7tmA_FMRFamide_R-like"/>
    <property type="match status" value="1"/>
</dbReference>
<keyword evidence="7" id="KW-0675">Receptor</keyword>
<dbReference type="PROSITE" id="PS50262">
    <property type="entry name" value="G_PROTEIN_RECEP_F1_2"/>
    <property type="match status" value="1"/>
</dbReference>
<dbReference type="GO" id="GO:0008528">
    <property type="term" value="F:G protein-coupled peptide receptor activity"/>
    <property type="evidence" value="ECO:0007669"/>
    <property type="project" value="InterPro"/>
</dbReference>
<feature type="transmembrane region" description="Helical" evidence="5">
    <location>
        <begin position="273"/>
        <end position="298"/>
    </location>
</feature>
<dbReference type="PANTHER" id="PTHR22751">
    <property type="entry name" value="G-PROTEIN COUPLED RECEPTOR-RELATED"/>
    <property type="match status" value="1"/>
</dbReference>
<dbReference type="CTD" id="188102"/>
<evidence type="ECO:0000256" key="1">
    <source>
        <dbReference type="ARBA" id="ARBA00004370"/>
    </source>
</evidence>
<keyword evidence="2 5" id="KW-0812">Transmembrane</keyword>
<evidence type="ECO:0000256" key="3">
    <source>
        <dbReference type="ARBA" id="ARBA00022989"/>
    </source>
</evidence>
<organism evidence="7 8">
    <name type="scientific">Caenorhabditis elegans</name>
    <dbReference type="NCBI Taxonomy" id="6239"/>
    <lineage>
        <taxon>Eukaryota</taxon>
        <taxon>Metazoa</taxon>
        <taxon>Ecdysozoa</taxon>
        <taxon>Nematoda</taxon>
        <taxon>Chromadorea</taxon>
        <taxon>Rhabditida</taxon>
        <taxon>Rhabditina</taxon>
        <taxon>Rhabditomorpha</taxon>
        <taxon>Rhabditoidea</taxon>
        <taxon>Rhabditidae</taxon>
        <taxon>Peloderinae</taxon>
        <taxon>Caenorhabditis</taxon>
    </lineage>
</organism>
<dbReference type="Gene3D" id="1.20.1070.10">
    <property type="entry name" value="Rhodopsin 7-helix transmembrane proteins"/>
    <property type="match status" value="1"/>
</dbReference>
<gene>
    <name evidence="7 9" type="primary">srw-133</name>
    <name evidence="7" type="ORF">CELE_T05B4.6</name>
    <name evidence="9" type="ORF">T05B4.6</name>
</gene>
<dbReference type="PaxDb" id="6239-T05B4.6"/>
<dbReference type="RefSeq" id="NP_504144.2">
    <property type="nucleotide sequence ID" value="NM_071743.2"/>
</dbReference>
<dbReference type="AlphaFoldDB" id="O16416"/>
<dbReference type="FunCoup" id="O16416">
    <property type="interactions" value="1"/>
</dbReference>
<reference evidence="7 8" key="1">
    <citation type="journal article" date="1998" name="Science">
        <title>Genome sequence of the nematode C. elegans: a platform for investigating biology.</title>
        <authorList>
            <consortium name="The C. elegans sequencing consortium"/>
            <person name="Sulson J.E."/>
            <person name="Waterston R."/>
        </authorList>
    </citation>
    <scope>NUCLEOTIDE SEQUENCE [LARGE SCALE GENOMIC DNA]</scope>
    <source>
        <strain evidence="7 8">Bristol N2</strain>
    </source>
</reference>
<dbReference type="AGR" id="WB:WBGene00005880"/>
<dbReference type="OMA" id="IFWEERI"/>
<dbReference type="Pfam" id="PF10324">
    <property type="entry name" value="7TM_GPCR_Srw"/>
    <property type="match status" value="1"/>
</dbReference>
<keyword evidence="4 5" id="KW-0472">Membrane</keyword>
<dbReference type="SMR" id="O16416"/>
<dbReference type="InParanoid" id="O16416"/>
<evidence type="ECO:0000256" key="5">
    <source>
        <dbReference type="SAM" id="Phobius"/>
    </source>
</evidence>
<dbReference type="HOGENOM" id="CLU_043715_1_0_1"/>
<sequence length="372" mass="42489">MALCDQQFQYFYPNFQNKTAISLCQFQFKLIEIVSQISAYEYIASCVCFLINVVHILVLTRKSMRTSSINVIMTAVAIFDICSYLLNFGTLAVRIISSYSKCFNESSYQMIFLNNCLFFINEYARRCSTWLLFSVAVIRTLVIRNPMSPKYAKLSNSSTALRVIFGVSIICIIFSINTALENEIEIIDRKPSECNSKGVISYGHVVSKLFWQNDEFLLKISTFTTAIVSHIIPCILFPIITIILINELRRIDVKRKSSTSSNKAKDSQNRTKLVFYNTILFLIAEFPLGFSMAVTWFFVDVPGLQLIFSYSQYLFSVVLTINTSSHFVICMLMSSQYRNNAKILIFNVELLKNKKVSISSLSQTASSTHCKY</sequence>
<feature type="domain" description="G-protein coupled receptors family 1 profile" evidence="6">
    <location>
        <begin position="51"/>
        <end position="330"/>
    </location>
</feature>
<feature type="transmembrane region" description="Helical" evidence="5">
    <location>
        <begin position="71"/>
        <end position="96"/>
    </location>
</feature>
<dbReference type="GeneID" id="188102"/>
<feature type="transmembrane region" description="Helical" evidence="5">
    <location>
        <begin position="39"/>
        <end position="59"/>
    </location>
</feature>
<dbReference type="PIR" id="T31833">
    <property type="entry name" value="T31833"/>
</dbReference>
<dbReference type="PANTHER" id="PTHR22751:SF30">
    <property type="entry name" value="G-PROTEIN COUPLED RECEPTORS FAMILY 1 PROFILE DOMAIN-CONTAINING PROTEIN"/>
    <property type="match status" value="1"/>
</dbReference>
<dbReference type="KEGG" id="cel:CELE_T05B4.6"/>
<dbReference type="GO" id="GO:0016020">
    <property type="term" value="C:membrane"/>
    <property type="evidence" value="ECO:0007669"/>
    <property type="project" value="UniProtKB-SubCell"/>
</dbReference>
<keyword evidence="8" id="KW-1185">Reference proteome</keyword>
<evidence type="ECO:0000313" key="8">
    <source>
        <dbReference type="Proteomes" id="UP000001940"/>
    </source>
</evidence>
<dbReference type="Proteomes" id="UP000001940">
    <property type="component" value="Chromosome V"/>
</dbReference>
<dbReference type="WormBase" id="T05B4.6">
    <property type="protein sequence ID" value="CE34988"/>
    <property type="gene ID" value="WBGene00005880"/>
    <property type="gene designation" value="srw-133"/>
</dbReference>
<feature type="transmembrane region" description="Helical" evidence="5">
    <location>
        <begin position="310"/>
        <end position="333"/>
    </location>
</feature>
<keyword evidence="3 5" id="KW-1133">Transmembrane helix</keyword>
<dbReference type="OrthoDB" id="5871549at2759"/>
<protein>
    <submittedName>
        <fullName evidence="7">G-protein coupled receptors family 1 profile domain-containing protein</fullName>
    </submittedName>
</protein>
<dbReference type="PhylomeDB" id="O16416"/>
<dbReference type="SUPFAM" id="SSF81321">
    <property type="entry name" value="Family A G protein-coupled receptor-like"/>
    <property type="match status" value="1"/>
</dbReference>
<dbReference type="EMBL" id="BX284605">
    <property type="protein sequence ID" value="CCD70831.1"/>
    <property type="molecule type" value="Genomic_DNA"/>
</dbReference>
<proteinExistence type="predicted"/>
<accession>O16416</accession>